<keyword evidence="1" id="KW-0472">Membrane</keyword>
<dbReference type="Proteomes" id="UP000770889">
    <property type="component" value="Unassembled WGS sequence"/>
</dbReference>
<keyword evidence="1" id="KW-0812">Transmembrane</keyword>
<reference evidence="3 4" key="1">
    <citation type="submission" date="2021-05" db="EMBL/GenBank/DDBJ databases">
        <title>Genetic and Functional Diversity in Clade A Lucinid endosymbionts from the Bahamas.</title>
        <authorList>
            <person name="Giani N.M."/>
            <person name="Engel A.S."/>
            <person name="Campbell B.J."/>
        </authorList>
    </citation>
    <scope>NUCLEOTIDE SEQUENCE [LARGE SCALE GENOMIC DNA]</scope>
    <source>
        <strain evidence="3">LUC16012Gg_MoonRockCtena</strain>
    </source>
</reference>
<organism evidence="3 4">
    <name type="scientific">Candidatus Thiodiazotropha taylori</name>
    <dbReference type="NCBI Taxonomy" id="2792791"/>
    <lineage>
        <taxon>Bacteria</taxon>
        <taxon>Pseudomonadati</taxon>
        <taxon>Pseudomonadota</taxon>
        <taxon>Gammaproteobacteria</taxon>
        <taxon>Chromatiales</taxon>
        <taxon>Sedimenticolaceae</taxon>
        <taxon>Candidatus Thiodiazotropha</taxon>
    </lineage>
</organism>
<evidence type="ECO:0000259" key="2">
    <source>
        <dbReference type="Pfam" id="PF04892"/>
    </source>
</evidence>
<sequence>MAFALIVISYLAFTPQESPVAADINDKIAHILAFVVLAFLLDFSWPQSPWRPLKAIPLLGYGLFIEAVQSLLPNRVFSLWDFGADILGVLIYPMLLPLLMRYSLLRDLRKRSATSATLQSNRDD</sequence>
<name>A0A944M763_9GAMM</name>
<dbReference type="NCBIfam" id="NF037970">
    <property type="entry name" value="vanZ_1"/>
    <property type="match status" value="1"/>
</dbReference>
<dbReference type="PANTHER" id="PTHR28008:SF1">
    <property type="entry name" value="DOMAIN PROTEIN, PUTATIVE (AFU_ORTHOLOGUE AFUA_3G10980)-RELATED"/>
    <property type="match status" value="1"/>
</dbReference>
<dbReference type="Pfam" id="PF04892">
    <property type="entry name" value="VanZ"/>
    <property type="match status" value="1"/>
</dbReference>
<dbReference type="AlphaFoldDB" id="A0A944M763"/>
<gene>
    <name evidence="3" type="ORF">KME65_01015</name>
</gene>
<evidence type="ECO:0000256" key="1">
    <source>
        <dbReference type="SAM" id="Phobius"/>
    </source>
</evidence>
<feature type="domain" description="VanZ-like" evidence="2">
    <location>
        <begin position="24"/>
        <end position="98"/>
    </location>
</feature>
<comment type="caution">
    <text evidence="3">The sequence shown here is derived from an EMBL/GenBank/DDBJ whole genome shotgun (WGS) entry which is preliminary data.</text>
</comment>
<feature type="transmembrane region" description="Helical" evidence="1">
    <location>
        <begin position="32"/>
        <end position="48"/>
    </location>
</feature>
<feature type="transmembrane region" description="Helical" evidence="1">
    <location>
        <begin position="78"/>
        <end position="100"/>
    </location>
</feature>
<protein>
    <submittedName>
        <fullName evidence="3">VanZ family protein</fullName>
    </submittedName>
</protein>
<dbReference type="InterPro" id="IPR006976">
    <property type="entry name" value="VanZ-like"/>
</dbReference>
<evidence type="ECO:0000313" key="3">
    <source>
        <dbReference type="EMBL" id="MBT2987519.1"/>
    </source>
</evidence>
<dbReference type="EMBL" id="JAHHGM010000001">
    <property type="protein sequence ID" value="MBT2987519.1"/>
    <property type="molecule type" value="Genomic_DNA"/>
</dbReference>
<keyword evidence="1" id="KW-1133">Transmembrane helix</keyword>
<accession>A0A944M763</accession>
<dbReference type="PANTHER" id="PTHR28008">
    <property type="entry name" value="DOMAIN PROTEIN, PUTATIVE (AFU_ORTHOLOGUE AFUA_3G10980)-RELATED"/>
    <property type="match status" value="1"/>
</dbReference>
<proteinExistence type="predicted"/>
<evidence type="ECO:0000313" key="4">
    <source>
        <dbReference type="Proteomes" id="UP000770889"/>
    </source>
</evidence>